<dbReference type="Proteomes" id="UP000821865">
    <property type="component" value="Chromosome 9"/>
</dbReference>
<sequence length="176" mass="19556">MATSGTPSFAFVKYHDGAKAIVHISLIKKYAPTSVNELCKKKLVHWCDTGLLSDHSDEDYYVAYIVELGEQQKNAALCRKLAALLKGKDELQARHDRLEDNLLNKLDARGVGALILLPFLLNERGDDIFAPLVDGRTRPYPTLIFTGDSVMFSEGLGVTFENVQIDVLDVTADKFK</sequence>
<name>A0ACB8C2X4_DERSI</name>
<dbReference type="EMBL" id="CM023478">
    <property type="protein sequence ID" value="KAH7933183.1"/>
    <property type="molecule type" value="Genomic_DNA"/>
</dbReference>
<reference evidence="1" key="1">
    <citation type="submission" date="2020-05" db="EMBL/GenBank/DDBJ databases">
        <title>Large-scale comparative analyses of tick genomes elucidate their genetic diversity and vector capacities.</title>
        <authorList>
            <person name="Jia N."/>
            <person name="Wang J."/>
            <person name="Shi W."/>
            <person name="Du L."/>
            <person name="Sun Y."/>
            <person name="Zhan W."/>
            <person name="Jiang J."/>
            <person name="Wang Q."/>
            <person name="Zhang B."/>
            <person name="Ji P."/>
            <person name="Sakyi L.B."/>
            <person name="Cui X."/>
            <person name="Yuan T."/>
            <person name="Jiang B."/>
            <person name="Yang W."/>
            <person name="Lam T.T.-Y."/>
            <person name="Chang Q."/>
            <person name="Ding S."/>
            <person name="Wang X."/>
            <person name="Zhu J."/>
            <person name="Ruan X."/>
            <person name="Zhao L."/>
            <person name="Wei J."/>
            <person name="Que T."/>
            <person name="Du C."/>
            <person name="Cheng J."/>
            <person name="Dai P."/>
            <person name="Han X."/>
            <person name="Huang E."/>
            <person name="Gao Y."/>
            <person name="Liu J."/>
            <person name="Shao H."/>
            <person name="Ye R."/>
            <person name="Li L."/>
            <person name="Wei W."/>
            <person name="Wang X."/>
            <person name="Wang C."/>
            <person name="Yang T."/>
            <person name="Huo Q."/>
            <person name="Li W."/>
            <person name="Guo W."/>
            <person name="Chen H."/>
            <person name="Zhou L."/>
            <person name="Ni X."/>
            <person name="Tian J."/>
            <person name="Zhou Y."/>
            <person name="Sheng Y."/>
            <person name="Liu T."/>
            <person name="Pan Y."/>
            <person name="Xia L."/>
            <person name="Li J."/>
            <person name="Zhao F."/>
            <person name="Cao W."/>
        </authorList>
    </citation>
    <scope>NUCLEOTIDE SEQUENCE</scope>
    <source>
        <strain evidence="1">Dsil-2018</strain>
    </source>
</reference>
<evidence type="ECO:0000313" key="2">
    <source>
        <dbReference type="Proteomes" id="UP000821865"/>
    </source>
</evidence>
<proteinExistence type="predicted"/>
<keyword evidence="2" id="KW-1185">Reference proteome</keyword>
<protein>
    <submittedName>
        <fullName evidence="1">Uncharacterized protein</fullName>
    </submittedName>
</protein>
<comment type="caution">
    <text evidence="1">The sequence shown here is derived from an EMBL/GenBank/DDBJ whole genome shotgun (WGS) entry which is preliminary data.</text>
</comment>
<organism evidence="1 2">
    <name type="scientific">Dermacentor silvarum</name>
    <name type="common">Tick</name>
    <dbReference type="NCBI Taxonomy" id="543639"/>
    <lineage>
        <taxon>Eukaryota</taxon>
        <taxon>Metazoa</taxon>
        <taxon>Ecdysozoa</taxon>
        <taxon>Arthropoda</taxon>
        <taxon>Chelicerata</taxon>
        <taxon>Arachnida</taxon>
        <taxon>Acari</taxon>
        <taxon>Parasitiformes</taxon>
        <taxon>Ixodida</taxon>
        <taxon>Ixodoidea</taxon>
        <taxon>Ixodidae</taxon>
        <taxon>Rhipicephalinae</taxon>
        <taxon>Dermacentor</taxon>
    </lineage>
</organism>
<evidence type="ECO:0000313" key="1">
    <source>
        <dbReference type="EMBL" id="KAH7933183.1"/>
    </source>
</evidence>
<accession>A0ACB8C2X4</accession>
<gene>
    <name evidence="1" type="ORF">HPB49_010103</name>
</gene>